<dbReference type="Proteomes" id="UP000291301">
    <property type="component" value="Unassembled WGS sequence"/>
</dbReference>
<proteinExistence type="predicted"/>
<dbReference type="Gene3D" id="3.40.50.20">
    <property type="match status" value="1"/>
</dbReference>
<feature type="domain" description="LpxI N-terminal" evidence="2">
    <location>
        <begin position="13"/>
        <end position="143"/>
    </location>
</feature>
<dbReference type="PANTHER" id="PTHR39962">
    <property type="entry name" value="BLL4848 PROTEIN"/>
    <property type="match status" value="1"/>
</dbReference>
<feature type="domain" description="LpxI C-terminal" evidence="1">
    <location>
        <begin position="147"/>
        <end position="281"/>
    </location>
</feature>
<dbReference type="RefSeq" id="WP_131570194.1">
    <property type="nucleotide sequence ID" value="NZ_JAINFK010000005.1"/>
</dbReference>
<evidence type="ECO:0000259" key="1">
    <source>
        <dbReference type="Pfam" id="PF06230"/>
    </source>
</evidence>
<gene>
    <name evidence="3" type="ORF">E0D97_14490</name>
</gene>
<dbReference type="Pfam" id="PF06230">
    <property type="entry name" value="LpxI_C"/>
    <property type="match status" value="1"/>
</dbReference>
<dbReference type="EMBL" id="SJST01000006">
    <property type="protein sequence ID" value="TCD13205.1"/>
    <property type="molecule type" value="Genomic_DNA"/>
</dbReference>
<sequence length="296" mass="31469">MKPRVHEGQSGGRVAIIAGNGQLPVFVAEKLSGEGRDPYILAIEGEADPALRRYPNETIFPGHPGRLIAALKRVNPAVVTLIGGVRSRPSLWRIIPDWTTLRLAARMLPKLRSGDDSLLRGVVHMIEEAGFTVRGVHELVPDLLAENGLLAGPKPSRADEEALVAGVEGAVALGTIDAGQACVALGKRIVALEGAEGTDLMLERVGELRRLKRLPSRRGGVLVKLAKPIQDKRVDLPAIGVSTIENASAAGLRCVAVHAGNALVADFSQTRETADRLQVSLLGIDPEAVLKRQLIA</sequence>
<dbReference type="PANTHER" id="PTHR39962:SF1">
    <property type="entry name" value="LPXI FAMILY PROTEIN"/>
    <property type="match status" value="1"/>
</dbReference>
<evidence type="ECO:0000313" key="3">
    <source>
        <dbReference type="EMBL" id="TCD13205.1"/>
    </source>
</evidence>
<accession>A0A4R0P8P3</accession>
<dbReference type="InterPro" id="IPR043167">
    <property type="entry name" value="LpxI_C_sf"/>
</dbReference>
<name>A0A4R0P8P3_9HYPH</name>
<comment type="caution">
    <text evidence="3">The sequence shown here is derived from an EMBL/GenBank/DDBJ whole genome shotgun (WGS) entry which is preliminary data.</text>
</comment>
<reference evidence="3 4" key="1">
    <citation type="journal article" date="2015" name="Antonie Van Leeuwenhoek">
        <title>Oricola cellulosilytica gen. nov., sp. nov., a cellulose-degrading bacterium of the family Phyllobacteriaceae isolated from surface seashore water, and emended descriptions of Mesorhizobium loti and Phyllobacterium myrsinacearum.</title>
        <authorList>
            <person name="Hameed A."/>
            <person name="Shahina M."/>
            <person name="Lai W.A."/>
            <person name="Lin S.Y."/>
            <person name="Young L.S."/>
            <person name="Liu Y.C."/>
            <person name="Hsu Y.H."/>
            <person name="Young C.C."/>
        </authorList>
    </citation>
    <scope>NUCLEOTIDE SEQUENCE [LARGE SCALE GENOMIC DNA]</scope>
    <source>
        <strain evidence="3 4">KCTC 52183</strain>
    </source>
</reference>
<protein>
    <submittedName>
        <fullName evidence="3">DUF1009 domain-containing protein</fullName>
    </submittedName>
</protein>
<dbReference type="Gene3D" id="3.40.140.80">
    <property type="match status" value="1"/>
</dbReference>
<keyword evidence="4" id="KW-1185">Reference proteome</keyword>
<dbReference type="Pfam" id="PF17930">
    <property type="entry name" value="LpxI_N"/>
    <property type="match status" value="1"/>
</dbReference>
<dbReference type="AlphaFoldDB" id="A0A4R0P8P3"/>
<evidence type="ECO:0000259" key="2">
    <source>
        <dbReference type="Pfam" id="PF17930"/>
    </source>
</evidence>
<dbReference type="InterPro" id="IPR041255">
    <property type="entry name" value="LpxI_N"/>
</dbReference>
<dbReference type="InterPro" id="IPR053174">
    <property type="entry name" value="LpxI"/>
</dbReference>
<evidence type="ECO:0000313" key="4">
    <source>
        <dbReference type="Proteomes" id="UP000291301"/>
    </source>
</evidence>
<organism evidence="3 4">
    <name type="scientific">Oricola cellulosilytica</name>
    <dbReference type="NCBI Taxonomy" id="1429082"/>
    <lineage>
        <taxon>Bacteria</taxon>
        <taxon>Pseudomonadati</taxon>
        <taxon>Pseudomonadota</taxon>
        <taxon>Alphaproteobacteria</taxon>
        <taxon>Hyphomicrobiales</taxon>
        <taxon>Ahrensiaceae</taxon>
        <taxon>Oricola</taxon>
    </lineage>
</organism>
<dbReference type="OrthoDB" id="9789836at2"/>
<dbReference type="InterPro" id="IPR010415">
    <property type="entry name" value="LpxI_C"/>
</dbReference>